<dbReference type="EMBL" id="AGNK02004825">
    <property type="status" value="NOT_ANNOTATED_CDS"/>
    <property type="molecule type" value="Genomic_DNA"/>
</dbReference>
<name>K3ZK68_SETIT</name>
<evidence type="ECO:0000313" key="3">
    <source>
        <dbReference type="Proteomes" id="UP000004995"/>
    </source>
</evidence>
<dbReference type="Proteomes" id="UP000004995">
    <property type="component" value="Unassembled WGS sequence"/>
</dbReference>
<reference evidence="2" key="2">
    <citation type="submission" date="2018-08" db="UniProtKB">
        <authorList>
            <consortium name="EnsemblPlants"/>
        </authorList>
    </citation>
    <scope>IDENTIFICATION</scope>
    <source>
        <strain evidence="2">Yugu1</strain>
    </source>
</reference>
<dbReference type="EnsemblPlants" id="KQK94318">
    <property type="protein sequence ID" value="KQK94318"/>
    <property type="gene ID" value="SETIT_026974mg"/>
</dbReference>
<keyword evidence="3" id="KW-1185">Reference proteome</keyword>
<protein>
    <submittedName>
        <fullName evidence="2">Uncharacterized protein</fullName>
    </submittedName>
</protein>
<sequence length="142" mass="15298">MVLGLGGCCGSVAVAAVSPAAGKQSSRGGDAPVAKQQRVVGEEKVKMGGEPGEVAAEGKEGRKKREHQKAPPIVMHQFDQVSTCISTGLSKKYAFKLKELLCFFLSNRHQPFLILLFSISALDFISQDYDVIIELFQRGTSV</sequence>
<accession>K3ZK68</accession>
<dbReference type="eggNOG" id="ENOG502R3U0">
    <property type="taxonomic scope" value="Eukaryota"/>
</dbReference>
<dbReference type="InParanoid" id="K3ZK68"/>
<reference evidence="3" key="1">
    <citation type="journal article" date="2012" name="Nat. Biotechnol.">
        <title>Reference genome sequence of the model plant Setaria.</title>
        <authorList>
            <person name="Bennetzen J.L."/>
            <person name="Schmutz J."/>
            <person name="Wang H."/>
            <person name="Percifield R."/>
            <person name="Hawkins J."/>
            <person name="Pontaroli A.C."/>
            <person name="Estep M."/>
            <person name="Feng L."/>
            <person name="Vaughn J.N."/>
            <person name="Grimwood J."/>
            <person name="Jenkins J."/>
            <person name="Barry K."/>
            <person name="Lindquist E."/>
            <person name="Hellsten U."/>
            <person name="Deshpande S."/>
            <person name="Wang X."/>
            <person name="Wu X."/>
            <person name="Mitros T."/>
            <person name="Triplett J."/>
            <person name="Yang X."/>
            <person name="Ye C.Y."/>
            <person name="Mauro-Herrera M."/>
            <person name="Wang L."/>
            <person name="Li P."/>
            <person name="Sharma M."/>
            <person name="Sharma R."/>
            <person name="Ronald P.C."/>
            <person name="Panaud O."/>
            <person name="Kellogg E.A."/>
            <person name="Brutnell T.P."/>
            <person name="Doust A.N."/>
            <person name="Tuskan G.A."/>
            <person name="Rokhsar D."/>
            <person name="Devos K.M."/>
        </authorList>
    </citation>
    <scope>NUCLEOTIDE SEQUENCE [LARGE SCALE GENOMIC DNA]</scope>
    <source>
        <strain evidence="3">cv. Yugu1</strain>
    </source>
</reference>
<dbReference type="HOGENOM" id="CLU_1819211_0_0_1"/>
<dbReference type="AlphaFoldDB" id="K3ZK68"/>
<evidence type="ECO:0000256" key="1">
    <source>
        <dbReference type="SAM" id="MobiDB-lite"/>
    </source>
</evidence>
<organism evidence="2 3">
    <name type="scientific">Setaria italica</name>
    <name type="common">Foxtail millet</name>
    <name type="synonym">Panicum italicum</name>
    <dbReference type="NCBI Taxonomy" id="4555"/>
    <lineage>
        <taxon>Eukaryota</taxon>
        <taxon>Viridiplantae</taxon>
        <taxon>Streptophyta</taxon>
        <taxon>Embryophyta</taxon>
        <taxon>Tracheophyta</taxon>
        <taxon>Spermatophyta</taxon>
        <taxon>Magnoliopsida</taxon>
        <taxon>Liliopsida</taxon>
        <taxon>Poales</taxon>
        <taxon>Poaceae</taxon>
        <taxon>PACMAD clade</taxon>
        <taxon>Panicoideae</taxon>
        <taxon>Panicodae</taxon>
        <taxon>Paniceae</taxon>
        <taxon>Cenchrinae</taxon>
        <taxon>Setaria</taxon>
    </lineage>
</organism>
<feature type="region of interest" description="Disordered" evidence="1">
    <location>
        <begin position="21"/>
        <end position="72"/>
    </location>
</feature>
<dbReference type="Gramene" id="KQK94318">
    <property type="protein sequence ID" value="KQK94318"/>
    <property type="gene ID" value="SETIT_026974mg"/>
</dbReference>
<evidence type="ECO:0000313" key="2">
    <source>
        <dbReference type="EnsemblPlants" id="KQK94318"/>
    </source>
</evidence>
<proteinExistence type="predicted"/>